<dbReference type="EMBL" id="PUIB01000007">
    <property type="protein sequence ID" value="PQO40917.1"/>
    <property type="molecule type" value="Genomic_DNA"/>
</dbReference>
<sequence>MCRQITDFTTWIAIVFVTLLSVSVKADEPNEEVKLSDLRKERLEVLSEAVEQAKVLYQSARALYREVWDAECILFEAKLEQCKSKQERVAVLEEYLAEAKKVEEITIQLRKDARASGRDVSLAKAERLRIEIMLQETKAGGEDTANNELRQQLFFAQQNYAIKLMELKMAEAKLKIAMAVRNTMKSHVDEAVIQQSLNEAAAKEIEVLVERNVVSPQEARKRQGELAAAESRRTTAECKVAECEAQIMFEEGCVQRAKLEAEMADVQMKLIKKKLESSK</sequence>
<dbReference type="Proteomes" id="UP000239388">
    <property type="component" value="Unassembled WGS sequence"/>
</dbReference>
<protein>
    <submittedName>
        <fullName evidence="2">Uncharacterized protein</fullName>
    </submittedName>
</protein>
<evidence type="ECO:0000313" key="3">
    <source>
        <dbReference type="Proteomes" id="UP000239388"/>
    </source>
</evidence>
<dbReference type="OrthoDB" id="9995202at2"/>
<organism evidence="2 3">
    <name type="scientific">Blastopirellula marina</name>
    <dbReference type="NCBI Taxonomy" id="124"/>
    <lineage>
        <taxon>Bacteria</taxon>
        <taxon>Pseudomonadati</taxon>
        <taxon>Planctomycetota</taxon>
        <taxon>Planctomycetia</taxon>
        <taxon>Pirellulales</taxon>
        <taxon>Pirellulaceae</taxon>
        <taxon>Blastopirellula</taxon>
    </lineage>
</organism>
<accession>A0A2S8G922</accession>
<keyword evidence="1" id="KW-0175">Coiled coil</keyword>
<comment type="caution">
    <text evidence="2">The sequence shown here is derived from an EMBL/GenBank/DDBJ whole genome shotgun (WGS) entry which is preliminary data.</text>
</comment>
<dbReference type="RefSeq" id="WP_105352135.1">
    <property type="nucleotide sequence ID" value="NZ_PUIB01000007.1"/>
</dbReference>
<gene>
    <name evidence="2" type="ORF">C5Y98_04885</name>
</gene>
<feature type="coiled-coil region" evidence="1">
    <location>
        <begin position="226"/>
        <end position="276"/>
    </location>
</feature>
<reference evidence="2 3" key="1">
    <citation type="submission" date="2018-02" db="EMBL/GenBank/DDBJ databases">
        <title>Comparative genomes isolates from brazilian mangrove.</title>
        <authorList>
            <person name="Araujo J.E."/>
            <person name="Taketani R.G."/>
            <person name="Silva M.C.P."/>
            <person name="Loureco M.V."/>
            <person name="Andreote F.D."/>
        </authorList>
    </citation>
    <scope>NUCLEOTIDE SEQUENCE [LARGE SCALE GENOMIC DNA]</scope>
    <source>
        <strain evidence="2 3">NAP PRIS-MGV</strain>
    </source>
</reference>
<proteinExistence type="predicted"/>
<evidence type="ECO:0000256" key="1">
    <source>
        <dbReference type="SAM" id="Coils"/>
    </source>
</evidence>
<name>A0A2S8G922_9BACT</name>
<evidence type="ECO:0000313" key="2">
    <source>
        <dbReference type="EMBL" id="PQO40917.1"/>
    </source>
</evidence>
<dbReference type="AlphaFoldDB" id="A0A2S8G922"/>